<reference evidence="3 4" key="1">
    <citation type="journal article" date="2023" name="Elife">
        <title>Identification of key yeast species and microbe-microbe interactions impacting larval growth of Drosophila in the wild.</title>
        <authorList>
            <person name="Mure A."/>
            <person name="Sugiura Y."/>
            <person name="Maeda R."/>
            <person name="Honda K."/>
            <person name="Sakurai N."/>
            <person name="Takahashi Y."/>
            <person name="Watada M."/>
            <person name="Katoh T."/>
            <person name="Gotoh A."/>
            <person name="Gotoh Y."/>
            <person name="Taniguchi I."/>
            <person name="Nakamura K."/>
            <person name="Hayashi T."/>
            <person name="Katayama T."/>
            <person name="Uemura T."/>
            <person name="Hattori Y."/>
        </authorList>
    </citation>
    <scope>NUCLEOTIDE SEQUENCE [LARGE SCALE GENOMIC DNA]</scope>
    <source>
        <strain evidence="3 4">KH-74</strain>
    </source>
</reference>
<dbReference type="SMART" id="SM00903">
    <property type="entry name" value="Flavin_Reduct"/>
    <property type="match status" value="1"/>
</dbReference>
<sequence>MSTNPMVTCFRQSMQRISFPTMIITTSAFIDTPSANFHGLAVSSMTSLSVKPAPLLHFNIQIPSLSSKNLHNHDLFAVHQLKPAPASVDLVKNFSRGIRHGGTKPFENLIENTDYSIYKNAKYDSEQTVLPILKQVERVLICKKRDIFTAADHEIWVGEVVDCVVRDETNTGGLLHSNGKFFKLGQQILA</sequence>
<protein>
    <recommendedName>
        <fullName evidence="2">Flavin reductase like domain-containing protein</fullName>
    </recommendedName>
</protein>
<dbReference type="AlphaFoldDB" id="A0AAV5RUC4"/>
<proteinExistence type="predicted"/>
<name>A0AAV5RUC4_MAUHU</name>
<dbReference type="PANTHER" id="PTHR30466:SF1">
    <property type="entry name" value="FMN REDUCTASE (NADH) RUTF"/>
    <property type="match status" value="1"/>
</dbReference>
<evidence type="ECO:0000313" key="3">
    <source>
        <dbReference type="EMBL" id="GMM54313.1"/>
    </source>
</evidence>
<keyword evidence="4" id="KW-1185">Reference proteome</keyword>
<dbReference type="GO" id="GO:0042602">
    <property type="term" value="F:riboflavin reductase (NADPH) activity"/>
    <property type="evidence" value="ECO:0007669"/>
    <property type="project" value="TreeGrafter"/>
</dbReference>
<accession>A0AAV5RUC4</accession>
<dbReference type="InterPro" id="IPR050268">
    <property type="entry name" value="NADH-dep_flavin_reductase"/>
</dbReference>
<dbReference type="Pfam" id="PF01613">
    <property type="entry name" value="Flavin_Reduct"/>
    <property type="match status" value="1"/>
</dbReference>
<dbReference type="EMBL" id="BTGD01000001">
    <property type="protein sequence ID" value="GMM54313.1"/>
    <property type="molecule type" value="Genomic_DNA"/>
</dbReference>
<dbReference type="PANTHER" id="PTHR30466">
    <property type="entry name" value="FLAVIN REDUCTASE"/>
    <property type="match status" value="1"/>
</dbReference>
<dbReference type="GO" id="GO:0010181">
    <property type="term" value="F:FMN binding"/>
    <property type="evidence" value="ECO:0007669"/>
    <property type="project" value="InterPro"/>
</dbReference>
<dbReference type="InterPro" id="IPR012349">
    <property type="entry name" value="Split_barrel_FMN-bd"/>
</dbReference>
<dbReference type="Gene3D" id="2.30.110.10">
    <property type="entry name" value="Electron Transport, Fmn-binding Protein, Chain A"/>
    <property type="match status" value="1"/>
</dbReference>
<dbReference type="InterPro" id="IPR002563">
    <property type="entry name" value="Flavin_Rdtase-like_dom"/>
</dbReference>
<evidence type="ECO:0000259" key="2">
    <source>
        <dbReference type="SMART" id="SM00903"/>
    </source>
</evidence>
<dbReference type="Proteomes" id="UP001377567">
    <property type="component" value="Unassembled WGS sequence"/>
</dbReference>
<organism evidence="3 4">
    <name type="scientific">Maudiozyma humilis</name>
    <name type="common">Sour dough yeast</name>
    <name type="synonym">Kazachstania humilis</name>
    <dbReference type="NCBI Taxonomy" id="51915"/>
    <lineage>
        <taxon>Eukaryota</taxon>
        <taxon>Fungi</taxon>
        <taxon>Dikarya</taxon>
        <taxon>Ascomycota</taxon>
        <taxon>Saccharomycotina</taxon>
        <taxon>Saccharomycetes</taxon>
        <taxon>Saccharomycetales</taxon>
        <taxon>Saccharomycetaceae</taxon>
        <taxon>Maudiozyma</taxon>
    </lineage>
</organism>
<evidence type="ECO:0000313" key="4">
    <source>
        <dbReference type="Proteomes" id="UP001377567"/>
    </source>
</evidence>
<evidence type="ECO:0000256" key="1">
    <source>
        <dbReference type="ARBA" id="ARBA00023002"/>
    </source>
</evidence>
<keyword evidence="1" id="KW-0560">Oxidoreductase</keyword>
<dbReference type="SUPFAM" id="SSF50475">
    <property type="entry name" value="FMN-binding split barrel"/>
    <property type="match status" value="1"/>
</dbReference>
<feature type="domain" description="Flavin reductase like" evidence="2">
    <location>
        <begin position="14"/>
        <end position="183"/>
    </location>
</feature>
<gene>
    <name evidence="3" type="ORF">DAKH74_009290</name>
</gene>
<comment type="caution">
    <text evidence="3">The sequence shown here is derived from an EMBL/GenBank/DDBJ whole genome shotgun (WGS) entry which is preliminary data.</text>
</comment>